<dbReference type="InterPro" id="IPR008979">
    <property type="entry name" value="Galactose-bd-like_sf"/>
</dbReference>
<dbReference type="InterPro" id="IPR013736">
    <property type="entry name" value="Xaa-Pro_dipept_C"/>
</dbReference>
<dbReference type="EMBL" id="SLUB01000068">
    <property type="protein sequence ID" value="THE09671.1"/>
    <property type="molecule type" value="Genomic_DNA"/>
</dbReference>
<comment type="caution">
    <text evidence="3">The sequence shown here is derived from an EMBL/GenBank/DDBJ whole genome shotgun (WGS) entry which is preliminary data.</text>
</comment>
<evidence type="ECO:0000259" key="2">
    <source>
        <dbReference type="SMART" id="SM00939"/>
    </source>
</evidence>
<dbReference type="OrthoDB" id="319764at2"/>
<dbReference type="Pfam" id="PF08530">
    <property type="entry name" value="PepX_C"/>
    <property type="match status" value="1"/>
</dbReference>
<keyword evidence="1 3" id="KW-0378">Hydrolase</keyword>
<dbReference type="NCBIfam" id="TIGR00976">
    <property type="entry name" value="CocE_NonD"/>
    <property type="match status" value="1"/>
</dbReference>
<keyword evidence="4" id="KW-1185">Reference proteome</keyword>
<protein>
    <submittedName>
        <fullName evidence="3">CocE/NonD family hydrolase</fullName>
    </submittedName>
</protein>
<feature type="domain" description="Xaa-Pro dipeptidyl-peptidase C-terminal" evidence="2">
    <location>
        <begin position="309"/>
        <end position="558"/>
    </location>
</feature>
<dbReference type="GO" id="GO:0008239">
    <property type="term" value="F:dipeptidyl-peptidase activity"/>
    <property type="evidence" value="ECO:0007669"/>
    <property type="project" value="InterPro"/>
</dbReference>
<proteinExistence type="predicted"/>
<dbReference type="InterPro" id="IPR050585">
    <property type="entry name" value="Xaa-Pro_dipeptidyl-ppase/CocE"/>
</dbReference>
<accession>A0A4S3PJS4</accession>
<dbReference type="Pfam" id="PF02129">
    <property type="entry name" value="Peptidase_S15"/>
    <property type="match status" value="1"/>
</dbReference>
<dbReference type="AlphaFoldDB" id="A0A4S3PJS4"/>
<gene>
    <name evidence="3" type="ORF">E1I69_21545</name>
</gene>
<dbReference type="Gene3D" id="3.40.50.1820">
    <property type="entry name" value="alpha/beta hydrolase"/>
    <property type="match status" value="1"/>
</dbReference>
<dbReference type="Proteomes" id="UP000306477">
    <property type="component" value="Unassembled WGS sequence"/>
</dbReference>
<name>A0A4S3PJS4_9BACI</name>
<dbReference type="PANTHER" id="PTHR43056:SF10">
    <property type="entry name" value="COCE_NOND FAMILY, PUTATIVE (AFU_ORTHOLOGUE AFUA_7G00600)-RELATED"/>
    <property type="match status" value="1"/>
</dbReference>
<evidence type="ECO:0000256" key="1">
    <source>
        <dbReference type="ARBA" id="ARBA00022801"/>
    </source>
</evidence>
<dbReference type="Gene3D" id="2.60.120.260">
    <property type="entry name" value="Galactose-binding domain-like"/>
    <property type="match status" value="1"/>
</dbReference>
<dbReference type="SUPFAM" id="SSF53474">
    <property type="entry name" value="alpha/beta-Hydrolases"/>
    <property type="match status" value="1"/>
</dbReference>
<sequence>MKISWDVEIPMSDGSIVRADIYAPVEDGQYPVIMTYGPYAKGLPFQEGYPWQWKRMTEEHPEIPEGSTNKYQTWEAVDPEKWVPYGYICIRVDSRGTGTSPGYLNPFSERETQDFFECIEWAGVQPWSNGKVGLNGISYYGMNQWQVAALQPPHLVAICPWEGASDWYRDATHHGGITSGFWSTWYGPQVLKVQNGVGKKGSINPNSGKLIAGPDTLSDEELAKNRIDIDHEIYANKLATDPYYKEREVDWSKVTVPILSAGNWGGLGLHLRGNVEGYVQAASKEKWLEIHGLEHWTHFYTDYGRNLQRRFFDYYLKGHENGWNELPPVLLQVRGVDGFVNRQEEAWPLPKTEWTRLYLDTNNLSLSKQPVEGQVEYDTFSEGVTFLTPTYEEEVELTGPVSAKFYVSSSTEDTDVFLTIRLFDPTGKEVLFSGAQDPRTPITQGWLRASHRKLDPEKSTEYRPYHPHDEVQPLIPNEVYELDIELWPTSIVIPKGYRLGLTVGGSDYSHDEEGTLYHSRLMTGSGAFWHDDPRDRPEEVFKSKATIHTVSGKESYLLVPVIPKER</sequence>
<dbReference type="Gene3D" id="1.10.3020.20">
    <property type="match status" value="1"/>
</dbReference>
<organism evidence="3 4">
    <name type="scientific">Bacillus timonensis</name>
    <dbReference type="NCBI Taxonomy" id="1033734"/>
    <lineage>
        <taxon>Bacteria</taxon>
        <taxon>Bacillati</taxon>
        <taxon>Bacillota</taxon>
        <taxon>Bacilli</taxon>
        <taxon>Bacillales</taxon>
        <taxon>Bacillaceae</taxon>
        <taxon>Bacillus</taxon>
    </lineage>
</organism>
<evidence type="ECO:0000313" key="3">
    <source>
        <dbReference type="EMBL" id="THE09671.1"/>
    </source>
</evidence>
<dbReference type="InterPro" id="IPR029058">
    <property type="entry name" value="AB_hydrolase_fold"/>
</dbReference>
<dbReference type="PANTHER" id="PTHR43056">
    <property type="entry name" value="PEPTIDASE S9 PROLYL OLIGOPEPTIDASE"/>
    <property type="match status" value="1"/>
</dbReference>
<evidence type="ECO:0000313" key="4">
    <source>
        <dbReference type="Proteomes" id="UP000306477"/>
    </source>
</evidence>
<reference evidence="3 4" key="1">
    <citation type="journal article" date="2019" name="Indoor Air">
        <title>Impacts of indoor surface finishes on bacterial viability.</title>
        <authorList>
            <person name="Hu J."/>
            <person name="Maamar S.B."/>
            <person name="Glawe A.J."/>
            <person name="Gottel N."/>
            <person name="Gilbert J.A."/>
            <person name="Hartmann E.M."/>
        </authorList>
    </citation>
    <scope>NUCLEOTIDE SEQUENCE [LARGE SCALE GENOMIC DNA]</scope>
    <source>
        <strain evidence="3 4">AF060A6</strain>
    </source>
</reference>
<dbReference type="SMART" id="SM00939">
    <property type="entry name" value="PepX_C"/>
    <property type="match status" value="1"/>
</dbReference>
<dbReference type="SUPFAM" id="SSF49785">
    <property type="entry name" value="Galactose-binding domain-like"/>
    <property type="match status" value="1"/>
</dbReference>
<dbReference type="InterPro" id="IPR005674">
    <property type="entry name" value="CocE/Ser_esterase"/>
</dbReference>
<dbReference type="InterPro" id="IPR000383">
    <property type="entry name" value="Xaa-Pro-like_dom"/>
</dbReference>